<evidence type="ECO:0000256" key="3">
    <source>
        <dbReference type="ARBA" id="ARBA00023180"/>
    </source>
</evidence>
<dbReference type="InterPro" id="IPR001258">
    <property type="entry name" value="NHL_repeat"/>
</dbReference>
<feature type="repeat" description="NHL" evidence="5">
    <location>
        <begin position="213"/>
        <end position="252"/>
    </location>
</feature>
<evidence type="ECO:0000256" key="6">
    <source>
        <dbReference type="SAM" id="Phobius"/>
    </source>
</evidence>
<dbReference type="FunFam" id="2.120.10.30:FF:000043">
    <property type="entry name" value="NHL repeat containing 3"/>
    <property type="match status" value="1"/>
</dbReference>
<proteinExistence type="predicted"/>
<reference evidence="7" key="1">
    <citation type="submission" date="2025-08" db="UniProtKB">
        <authorList>
            <consortium name="Ensembl"/>
        </authorList>
    </citation>
    <scope>IDENTIFICATION</scope>
</reference>
<dbReference type="OMA" id="GDFLMSW"/>
<accession>A0A670YHH7</accession>
<dbReference type="OrthoDB" id="10044505at2759"/>
<dbReference type="RefSeq" id="XP_026566241.1">
    <property type="nucleotide sequence ID" value="XM_026710456.1"/>
</dbReference>
<dbReference type="PANTHER" id="PTHR10680">
    <property type="entry name" value="PEPTIDYL-GLYCINE ALPHA-AMIDATING MONOOXYGENASE"/>
    <property type="match status" value="1"/>
</dbReference>
<feature type="transmembrane region" description="Helical" evidence="6">
    <location>
        <begin position="12"/>
        <end position="31"/>
    </location>
</feature>
<keyword evidence="3" id="KW-0325">Glycoprotein</keyword>
<keyword evidence="6" id="KW-0472">Membrane</keyword>
<evidence type="ECO:0000256" key="5">
    <source>
        <dbReference type="PROSITE-ProRule" id="PRU00504"/>
    </source>
</evidence>
<dbReference type="AlphaFoldDB" id="A0A670YHH7"/>
<dbReference type="Ensembl" id="ENSPTXT00000008321.1">
    <property type="protein sequence ID" value="ENSPTXP00000008040.1"/>
    <property type="gene ID" value="ENSPTXG00000005842.1"/>
</dbReference>
<reference evidence="7" key="2">
    <citation type="submission" date="2025-09" db="UniProtKB">
        <authorList>
            <consortium name="Ensembl"/>
        </authorList>
    </citation>
    <scope>IDENTIFICATION</scope>
</reference>
<sequence>MGAYDHSRVRLFTGLGGAGLFLLLIVLYRVGSELEVLNQWTTYSLWQIQKPLYKLDLEWPKFPEEFTGQTFCVAVDHLQGLVYVGQRGNEDVPKVSVYSEEGYLVQTWKTATIEMPHGIFALTTPNGSSVWITDVGNGKYGHTVKQYSPLGELLRVIGTPGRAGSDTEPLQFDQPAEVFVEPTGNIYIVDGDGGLNNRLLKLTEDLKILWLRGENGTAPTQFRIPHSVTVDSFGRVWVADRANWRIQVFEKSTGEWLGSWDNCFTEDGPYSVRFTPDQQYIIVAHLNIDKISILAAPPVGLIGDCIVVDTIQLAREVKPHLLDVSLSTGAIYVAEIGAEQVQKYVPLD</sequence>
<keyword evidence="6" id="KW-0812">Transmembrane</keyword>
<organism evidence="7 8">
    <name type="scientific">Pseudonaja textilis</name>
    <name type="common">Eastern brown snake</name>
    <dbReference type="NCBI Taxonomy" id="8673"/>
    <lineage>
        <taxon>Eukaryota</taxon>
        <taxon>Metazoa</taxon>
        <taxon>Chordata</taxon>
        <taxon>Craniata</taxon>
        <taxon>Vertebrata</taxon>
        <taxon>Euteleostomi</taxon>
        <taxon>Lepidosauria</taxon>
        <taxon>Squamata</taxon>
        <taxon>Bifurcata</taxon>
        <taxon>Unidentata</taxon>
        <taxon>Episquamata</taxon>
        <taxon>Toxicofera</taxon>
        <taxon>Serpentes</taxon>
        <taxon>Colubroidea</taxon>
        <taxon>Elapidae</taxon>
        <taxon>Hydrophiinae</taxon>
        <taxon>Pseudonaja</taxon>
    </lineage>
</organism>
<dbReference type="GeneTree" id="ENSGT00390000008657"/>
<dbReference type="Proteomes" id="UP000472273">
    <property type="component" value="Unplaced"/>
</dbReference>
<evidence type="ECO:0000256" key="2">
    <source>
        <dbReference type="ARBA" id="ARBA00022737"/>
    </source>
</evidence>
<dbReference type="SUPFAM" id="SSF101898">
    <property type="entry name" value="NHL repeat"/>
    <property type="match status" value="1"/>
</dbReference>
<dbReference type="CTD" id="387921"/>
<keyword evidence="1" id="KW-0732">Signal</keyword>
<dbReference type="InterPro" id="IPR011042">
    <property type="entry name" value="6-blade_b-propeller_TolB-like"/>
</dbReference>
<dbReference type="PANTHER" id="PTHR10680:SF14">
    <property type="entry name" value="PEPTIDYL-GLYCINE ALPHA-AMIDATING MONOOXYGENASE"/>
    <property type="match status" value="1"/>
</dbReference>
<name>A0A670YHH7_PSETE</name>
<evidence type="ECO:0000256" key="4">
    <source>
        <dbReference type="ARBA" id="ARBA00071346"/>
    </source>
</evidence>
<evidence type="ECO:0000256" key="1">
    <source>
        <dbReference type="ARBA" id="ARBA00022729"/>
    </source>
</evidence>
<dbReference type="PROSITE" id="PS51125">
    <property type="entry name" value="NHL"/>
    <property type="match status" value="1"/>
</dbReference>
<dbReference type="GeneID" id="113442714"/>
<evidence type="ECO:0000313" key="8">
    <source>
        <dbReference type="Proteomes" id="UP000472273"/>
    </source>
</evidence>
<gene>
    <name evidence="7" type="primary">NHLRC3</name>
</gene>
<keyword evidence="8" id="KW-1185">Reference proteome</keyword>
<dbReference type="Pfam" id="PF01436">
    <property type="entry name" value="NHL"/>
    <property type="match status" value="1"/>
</dbReference>
<dbReference type="KEGG" id="ptex:113442714"/>
<keyword evidence="6" id="KW-1133">Transmembrane helix</keyword>
<keyword evidence="2" id="KW-0677">Repeat</keyword>
<protein>
    <recommendedName>
        <fullName evidence="4">NHL repeat-containing protein 3</fullName>
    </recommendedName>
</protein>
<dbReference type="Gene3D" id="2.120.10.30">
    <property type="entry name" value="TolB, C-terminal domain"/>
    <property type="match status" value="1"/>
</dbReference>
<evidence type="ECO:0000313" key="7">
    <source>
        <dbReference type="Ensembl" id="ENSPTXP00000008040.1"/>
    </source>
</evidence>